<evidence type="ECO:0000313" key="1">
    <source>
        <dbReference type="EMBL" id="KAJ2811489.1"/>
    </source>
</evidence>
<keyword evidence="2" id="KW-1185">Reference proteome</keyword>
<evidence type="ECO:0000313" key="2">
    <source>
        <dbReference type="Proteomes" id="UP001140096"/>
    </source>
</evidence>
<sequence>LALTAVVDLAPMTKPTPWSRPPIGLDFQVLMFTASGLLVRFLKVFEKSNYQSVKWVRYLTKAGSYEIRI</sequence>
<protein>
    <submittedName>
        <fullName evidence="1">Clathrin associated protein complex medium subunit</fullName>
    </submittedName>
</protein>
<organism evidence="1 2">
    <name type="scientific">Coemansia furcata</name>
    <dbReference type="NCBI Taxonomy" id="417177"/>
    <lineage>
        <taxon>Eukaryota</taxon>
        <taxon>Fungi</taxon>
        <taxon>Fungi incertae sedis</taxon>
        <taxon>Zoopagomycota</taxon>
        <taxon>Kickxellomycotina</taxon>
        <taxon>Kickxellomycetes</taxon>
        <taxon>Kickxellales</taxon>
        <taxon>Kickxellaceae</taxon>
        <taxon>Coemansia</taxon>
    </lineage>
</organism>
<accession>A0ACC1LKQ5</accession>
<proteinExistence type="predicted"/>
<reference evidence="1" key="1">
    <citation type="submission" date="2022-07" db="EMBL/GenBank/DDBJ databases">
        <title>Phylogenomic reconstructions and comparative analyses of Kickxellomycotina fungi.</title>
        <authorList>
            <person name="Reynolds N.K."/>
            <person name="Stajich J.E."/>
            <person name="Barry K."/>
            <person name="Grigoriev I.V."/>
            <person name="Crous P."/>
            <person name="Smith M.E."/>
        </authorList>
    </citation>
    <scope>NUCLEOTIDE SEQUENCE</scope>
    <source>
        <strain evidence="1">CBS 102833</strain>
    </source>
</reference>
<dbReference type="Proteomes" id="UP001140096">
    <property type="component" value="Unassembled WGS sequence"/>
</dbReference>
<name>A0ACC1LKQ5_9FUNG</name>
<dbReference type="EMBL" id="JANBUP010000428">
    <property type="protein sequence ID" value="KAJ2811489.1"/>
    <property type="molecule type" value="Genomic_DNA"/>
</dbReference>
<gene>
    <name evidence="1" type="primary">APM4_2</name>
    <name evidence="1" type="ORF">H4S07_002035</name>
</gene>
<feature type="non-terminal residue" evidence="1">
    <location>
        <position position="1"/>
    </location>
</feature>
<comment type="caution">
    <text evidence="1">The sequence shown here is derived from an EMBL/GenBank/DDBJ whole genome shotgun (WGS) entry which is preliminary data.</text>
</comment>